<comment type="caution">
    <text evidence="1">The sequence shown here is derived from an EMBL/GenBank/DDBJ whole genome shotgun (WGS) entry which is preliminary data.</text>
</comment>
<dbReference type="AlphaFoldDB" id="A0A976FN54"/>
<reference evidence="1 2" key="1">
    <citation type="journal article" date="2021" name="Genome Biol.">
        <title>AFLAP: assembly-free linkage analysis pipeline using k-mers from genome sequencing data.</title>
        <authorList>
            <person name="Fletcher K."/>
            <person name="Zhang L."/>
            <person name="Gil J."/>
            <person name="Han R."/>
            <person name="Cavanaugh K."/>
            <person name="Michelmore R."/>
        </authorList>
    </citation>
    <scope>NUCLEOTIDE SEQUENCE [LARGE SCALE GENOMIC DNA]</scope>
    <source>
        <strain evidence="1 2">SF5</strain>
    </source>
</reference>
<accession>A0A976FN54</accession>
<proteinExistence type="predicted"/>
<evidence type="ECO:0000313" key="2">
    <source>
        <dbReference type="Proteomes" id="UP000294530"/>
    </source>
</evidence>
<dbReference type="KEGG" id="blac:94353174"/>
<gene>
    <name evidence="1" type="ORF">CCR75_009464</name>
</gene>
<organism evidence="1 2">
    <name type="scientific">Bremia lactucae</name>
    <name type="common">Lettuce downy mildew</name>
    <dbReference type="NCBI Taxonomy" id="4779"/>
    <lineage>
        <taxon>Eukaryota</taxon>
        <taxon>Sar</taxon>
        <taxon>Stramenopiles</taxon>
        <taxon>Oomycota</taxon>
        <taxon>Peronosporomycetes</taxon>
        <taxon>Peronosporales</taxon>
        <taxon>Peronosporaceae</taxon>
        <taxon>Bremia</taxon>
    </lineage>
</organism>
<dbReference type="Proteomes" id="UP000294530">
    <property type="component" value="Unassembled WGS sequence"/>
</dbReference>
<protein>
    <submittedName>
        <fullName evidence="1">Uncharacterized protein</fullName>
    </submittedName>
</protein>
<dbReference type="EMBL" id="SHOA02000016">
    <property type="protein sequence ID" value="TDH69461.1"/>
    <property type="molecule type" value="Genomic_DNA"/>
</dbReference>
<keyword evidence="2" id="KW-1185">Reference proteome</keyword>
<evidence type="ECO:0000313" key="1">
    <source>
        <dbReference type="EMBL" id="TDH69461.1"/>
    </source>
</evidence>
<sequence length="89" mass="9883">MSVRSSGLQTRIARLHACRPTRLAQRRLPSPISSQSHVDLTEIHDRAERVGLLVETKRRNVANISVPGATSPALTLTVSIESQSFIRHF</sequence>
<dbReference type="RefSeq" id="XP_067818960.1">
    <property type="nucleotide sequence ID" value="XM_067967503.1"/>
</dbReference>
<name>A0A976FN54_BRELC</name>
<dbReference type="GeneID" id="94353174"/>